<dbReference type="PROSITE" id="PS51292">
    <property type="entry name" value="ZF_RING_CH"/>
    <property type="match status" value="1"/>
</dbReference>
<keyword evidence="1" id="KW-0479">Metal-binding</keyword>
<dbReference type="STRING" id="981085.W9QF83"/>
<dbReference type="SMART" id="SM00744">
    <property type="entry name" value="RINGv"/>
    <property type="match status" value="1"/>
</dbReference>
<feature type="transmembrane region" description="Helical" evidence="4">
    <location>
        <begin position="99"/>
        <end position="121"/>
    </location>
</feature>
<evidence type="ECO:0000256" key="2">
    <source>
        <dbReference type="ARBA" id="ARBA00022771"/>
    </source>
</evidence>
<keyword evidence="4" id="KW-0812">Transmembrane</keyword>
<reference evidence="7" key="1">
    <citation type="submission" date="2013-01" db="EMBL/GenBank/DDBJ databases">
        <title>Draft Genome Sequence of a Mulberry Tree, Morus notabilis C.K. Schneid.</title>
        <authorList>
            <person name="He N."/>
            <person name="Zhao S."/>
        </authorList>
    </citation>
    <scope>NUCLEOTIDE SEQUENCE</scope>
</reference>
<dbReference type="InterPro" id="IPR033275">
    <property type="entry name" value="MARCH-like"/>
</dbReference>
<dbReference type="AlphaFoldDB" id="W9QF83"/>
<dbReference type="Gene3D" id="3.30.40.10">
    <property type="entry name" value="Zinc/RING finger domain, C3HC4 (zinc finger)"/>
    <property type="match status" value="1"/>
</dbReference>
<dbReference type="PANTHER" id="PTHR23012:SF215">
    <property type="entry name" value="RING_FYVE_PHD ZINC FINGER SUPERFAMILY PROTEIN"/>
    <property type="match status" value="1"/>
</dbReference>
<dbReference type="EMBL" id="KE343519">
    <property type="protein sequence ID" value="EXB31973.1"/>
    <property type="molecule type" value="Genomic_DNA"/>
</dbReference>
<evidence type="ECO:0000259" key="5">
    <source>
        <dbReference type="PROSITE" id="PS51292"/>
    </source>
</evidence>
<proteinExistence type="predicted"/>
<dbReference type="eggNOG" id="KOG1609">
    <property type="taxonomic scope" value="Eukaryota"/>
</dbReference>
<dbReference type="InterPro" id="IPR011016">
    <property type="entry name" value="Znf_RING-CH"/>
</dbReference>
<evidence type="ECO:0000256" key="1">
    <source>
        <dbReference type="ARBA" id="ARBA00022723"/>
    </source>
</evidence>
<gene>
    <name evidence="6" type="ORF">L484_013605</name>
</gene>
<dbReference type="PANTHER" id="PTHR23012">
    <property type="entry name" value="RING/FYVE/PHD ZINC FINGER DOMAIN-CONTAINING"/>
    <property type="match status" value="1"/>
</dbReference>
<dbReference type="InterPro" id="IPR013083">
    <property type="entry name" value="Znf_RING/FYVE/PHD"/>
</dbReference>
<dbReference type="SUPFAM" id="SSF57850">
    <property type="entry name" value="RING/U-box"/>
    <property type="match status" value="1"/>
</dbReference>
<evidence type="ECO:0000256" key="4">
    <source>
        <dbReference type="SAM" id="Phobius"/>
    </source>
</evidence>
<organism evidence="6 7">
    <name type="scientific">Morus notabilis</name>
    <dbReference type="NCBI Taxonomy" id="981085"/>
    <lineage>
        <taxon>Eukaryota</taxon>
        <taxon>Viridiplantae</taxon>
        <taxon>Streptophyta</taxon>
        <taxon>Embryophyta</taxon>
        <taxon>Tracheophyta</taxon>
        <taxon>Spermatophyta</taxon>
        <taxon>Magnoliopsida</taxon>
        <taxon>eudicotyledons</taxon>
        <taxon>Gunneridae</taxon>
        <taxon>Pentapetalae</taxon>
        <taxon>rosids</taxon>
        <taxon>fabids</taxon>
        <taxon>Rosales</taxon>
        <taxon>Moraceae</taxon>
        <taxon>Moreae</taxon>
        <taxon>Morus</taxon>
    </lineage>
</organism>
<keyword evidence="3" id="KW-0862">Zinc</keyword>
<protein>
    <recommendedName>
        <fullName evidence="5">RING-CH-type domain-containing protein</fullName>
    </recommendedName>
</protein>
<keyword evidence="2" id="KW-0863">Zinc-finger</keyword>
<dbReference type="Pfam" id="PF12906">
    <property type="entry name" value="RINGv"/>
    <property type="match status" value="1"/>
</dbReference>
<keyword evidence="4" id="KW-1133">Transmembrane helix</keyword>
<dbReference type="GO" id="GO:0008270">
    <property type="term" value="F:zinc ion binding"/>
    <property type="evidence" value="ECO:0007669"/>
    <property type="project" value="UniProtKB-KW"/>
</dbReference>
<name>W9QF83_9ROSA</name>
<accession>W9QF83</accession>
<dbReference type="GO" id="GO:0016020">
    <property type="term" value="C:membrane"/>
    <property type="evidence" value="ECO:0007669"/>
    <property type="project" value="TreeGrafter"/>
</dbReference>
<dbReference type="GO" id="GO:0004842">
    <property type="term" value="F:ubiquitin-protein transferase activity"/>
    <property type="evidence" value="ECO:0007669"/>
    <property type="project" value="TreeGrafter"/>
</dbReference>
<keyword evidence="7" id="KW-1185">Reference proteome</keyword>
<evidence type="ECO:0000313" key="7">
    <source>
        <dbReference type="Proteomes" id="UP000030645"/>
    </source>
</evidence>
<keyword evidence="4" id="KW-0472">Membrane</keyword>
<feature type="domain" description="RING-CH-type" evidence="5">
    <location>
        <begin position="11"/>
        <end position="51"/>
    </location>
</feature>
<sequence>MEKLGDYCEMEVPIDIIECRICQEEDFMIKMEVPCACLGSLKYAHRACVQKCAVNWDVPGGGARGMVPMPPRNEAREALLVIDDSNDEEGRAKAACGKGTIICCGIYIVLLGLELAGLMYFNSKMEPRPLTNPVWAPFAMWIENSHRHANANANAKNLFIIKREDPTAHIDEDEEKHVHLIA</sequence>
<dbReference type="GO" id="GO:0016567">
    <property type="term" value="P:protein ubiquitination"/>
    <property type="evidence" value="ECO:0007669"/>
    <property type="project" value="TreeGrafter"/>
</dbReference>
<evidence type="ECO:0000313" key="6">
    <source>
        <dbReference type="EMBL" id="EXB31973.1"/>
    </source>
</evidence>
<evidence type="ECO:0000256" key="3">
    <source>
        <dbReference type="ARBA" id="ARBA00022833"/>
    </source>
</evidence>
<dbReference type="Proteomes" id="UP000030645">
    <property type="component" value="Unassembled WGS sequence"/>
</dbReference>